<dbReference type="EMBL" id="FNZN01000007">
    <property type="protein sequence ID" value="SEL95161.1"/>
    <property type="molecule type" value="Genomic_DNA"/>
</dbReference>
<evidence type="ECO:0000259" key="1">
    <source>
        <dbReference type="Pfam" id="PF12867"/>
    </source>
</evidence>
<feature type="domain" description="DinB-like" evidence="1">
    <location>
        <begin position="42"/>
        <end position="163"/>
    </location>
</feature>
<dbReference type="Pfam" id="PF12867">
    <property type="entry name" value="DinB_2"/>
    <property type="match status" value="1"/>
</dbReference>
<dbReference type="InterPro" id="IPR034660">
    <property type="entry name" value="DinB/YfiT-like"/>
</dbReference>
<dbReference type="Gene3D" id="1.20.120.450">
    <property type="entry name" value="dinb family like domain"/>
    <property type="match status" value="1"/>
</dbReference>
<dbReference type="AlphaFoldDB" id="A0A1H7UDW7"/>
<organism evidence="2 3">
    <name type="scientific">Maribacter orientalis</name>
    <dbReference type="NCBI Taxonomy" id="228957"/>
    <lineage>
        <taxon>Bacteria</taxon>
        <taxon>Pseudomonadati</taxon>
        <taxon>Bacteroidota</taxon>
        <taxon>Flavobacteriia</taxon>
        <taxon>Flavobacteriales</taxon>
        <taxon>Flavobacteriaceae</taxon>
        <taxon>Maribacter</taxon>
    </lineage>
</organism>
<sequence length="172" mass="20153">MTITDLHKEEFDFFYATYLRKLENQEDLKSALLTGKEWFKNFISELTAEQLAFSYGEGKWTIAEVLVHLIDTERIFQYRAFRISRNDKTPLPGFEQDDYILESNCNQRTKEDILEEYLSVRNATINLFKNLSEVELRRMGTASGLPWSVAALGLAISGHQRHHEIILKERYL</sequence>
<evidence type="ECO:0000313" key="3">
    <source>
        <dbReference type="Proteomes" id="UP000198990"/>
    </source>
</evidence>
<evidence type="ECO:0000313" key="2">
    <source>
        <dbReference type="EMBL" id="SEL95161.1"/>
    </source>
</evidence>
<reference evidence="3" key="1">
    <citation type="submission" date="2016-10" db="EMBL/GenBank/DDBJ databases">
        <authorList>
            <person name="Varghese N."/>
            <person name="Submissions S."/>
        </authorList>
    </citation>
    <scope>NUCLEOTIDE SEQUENCE [LARGE SCALE GENOMIC DNA]</scope>
    <source>
        <strain evidence="3">DSM 16471</strain>
    </source>
</reference>
<dbReference type="Proteomes" id="UP000198990">
    <property type="component" value="Unassembled WGS sequence"/>
</dbReference>
<protein>
    <submittedName>
        <fullName evidence="2">DinB superfamily protein</fullName>
    </submittedName>
</protein>
<dbReference type="InterPro" id="IPR024775">
    <property type="entry name" value="DinB-like"/>
</dbReference>
<dbReference type="SUPFAM" id="SSF109854">
    <property type="entry name" value="DinB/YfiT-like putative metalloenzymes"/>
    <property type="match status" value="1"/>
</dbReference>
<gene>
    <name evidence="2" type="ORF">SAMN04488008_10789</name>
</gene>
<keyword evidence="3" id="KW-1185">Reference proteome</keyword>
<dbReference type="OrthoDB" id="9793216at2"/>
<dbReference type="RefSeq" id="WP_091625749.1">
    <property type="nucleotide sequence ID" value="NZ_FNZN01000007.1"/>
</dbReference>
<dbReference type="STRING" id="228957.SAMN04488008_10789"/>
<proteinExistence type="predicted"/>
<accession>A0A1H7UDW7</accession>
<name>A0A1H7UDW7_9FLAO</name>